<dbReference type="HOGENOM" id="CLU_1392149_0_0_1"/>
<reference evidence="2" key="1">
    <citation type="submission" date="2015-04" db="UniProtKB">
        <authorList>
            <consortium name="EnsemblPlants"/>
        </authorList>
    </citation>
    <scope>IDENTIFICATION</scope>
    <source>
        <strain evidence="2">SL10</strain>
    </source>
</reference>
<keyword evidence="3" id="KW-1185">Reference proteome</keyword>
<evidence type="ECO:0000256" key="1">
    <source>
        <dbReference type="SAM" id="MobiDB-lite"/>
    </source>
</evidence>
<reference evidence="2" key="2">
    <citation type="submission" date="2018-04" db="EMBL/GenBank/DDBJ databases">
        <title>OnivRS2 (Oryza nivara Reference Sequence Version 2).</title>
        <authorList>
            <person name="Zhang J."/>
            <person name="Kudrna D."/>
            <person name="Lee S."/>
            <person name="Talag J."/>
            <person name="Rajasekar S."/>
            <person name="Welchert J."/>
            <person name="Hsing Y.-I."/>
            <person name="Wing R.A."/>
        </authorList>
    </citation>
    <scope>NUCLEOTIDE SEQUENCE [LARGE SCALE GENOMIC DNA]</scope>
    <source>
        <strain evidence="2">SL10</strain>
    </source>
</reference>
<feature type="compositionally biased region" description="Low complexity" evidence="1">
    <location>
        <begin position="10"/>
        <end position="21"/>
    </location>
</feature>
<dbReference type="EnsemblPlants" id="ONIVA06G04070.1">
    <property type="protein sequence ID" value="ONIVA06G04070.1"/>
    <property type="gene ID" value="ONIVA06G04070"/>
</dbReference>
<organism evidence="2">
    <name type="scientific">Oryza nivara</name>
    <name type="common">Indian wild rice</name>
    <name type="synonym">Oryza sativa f. spontanea</name>
    <dbReference type="NCBI Taxonomy" id="4536"/>
    <lineage>
        <taxon>Eukaryota</taxon>
        <taxon>Viridiplantae</taxon>
        <taxon>Streptophyta</taxon>
        <taxon>Embryophyta</taxon>
        <taxon>Tracheophyta</taxon>
        <taxon>Spermatophyta</taxon>
        <taxon>Magnoliopsida</taxon>
        <taxon>Liliopsida</taxon>
        <taxon>Poales</taxon>
        <taxon>Poaceae</taxon>
        <taxon>BOP clade</taxon>
        <taxon>Oryzoideae</taxon>
        <taxon>Oryzeae</taxon>
        <taxon>Oryzinae</taxon>
        <taxon>Oryza</taxon>
    </lineage>
</organism>
<protein>
    <submittedName>
        <fullName evidence="2">Uncharacterized protein</fullName>
    </submittedName>
</protein>
<name>A0A0E0HL21_ORYNI</name>
<sequence length="184" mass="20373">MGRASRPDRLPSLSLSLSLAQSPPPPPSAPRTLPSPLLSLSHTRRRRSPLLSLAHPPPAPSIRRRFPSSDRRHRRPLTPLLLTPQERYRLASSISDNAAARRRRSPPQEQRRSASPISSDDIPLEAEEAAIHNRQRQCDAAAASRSTAAYPYSCHRSSSAERFRAPFATPTPSLICLLSPDKYP</sequence>
<dbReference type="Proteomes" id="UP000006591">
    <property type="component" value="Chromosome 6"/>
</dbReference>
<evidence type="ECO:0000313" key="2">
    <source>
        <dbReference type="EnsemblPlants" id="ONIVA06G04070.1"/>
    </source>
</evidence>
<feature type="region of interest" description="Disordered" evidence="1">
    <location>
        <begin position="1"/>
        <end position="123"/>
    </location>
</feature>
<dbReference type="Gramene" id="ONIVA06G04070.1">
    <property type="protein sequence ID" value="ONIVA06G04070.1"/>
    <property type="gene ID" value="ONIVA06G04070"/>
</dbReference>
<feature type="compositionally biased region" description="Low complexity" evidence="1">
    <location>
        <begin position="30"/>
        <end position="41"/>
    </location>
</feature>
<evidence type="ECO:0000313" key="3">
    <source>
        <dbReference type="Proteomes" id="UP000006591"/>
    </source>
</evidence>
<proteinExistence type="predicted"/>
<feature type="compositionally biased region" description="Basic residues" evidence="1">
    <location>
        <begin position="62"/>
        <end position="76"/>
    </location>
</feature>
<accession>A0A0E0HL21</accession>
<dbReference type="AlphaFoldDB" id="A0A0E0HL21"/>
<dbReference type="OMA" id="AYPYSCH"/>